<dbReference type="AlphaFoldDB" id="A0A1C7D7T6"/>
<dbReference type="PROSITE" id="PS50110">
    <property type="entry name" value="RESPONSE_REGULATORY"/>
    <property type="match status" value="1"/>
</dbReference>
<evidence type="ECO:0000256" key="3">
    <source>
        <dbReference type="ARBA" id="ARBA00023163"/>
    </source>
</evidence>
<dbReference type="InterPro" id="IPR001789">
    <property type="entry name" value="Sig_transdc_resp-reg_receiver"/>
</dbReference>
<organism evidence="7 8">
    <name type="scientific">Paraurantiacibacter namhicola</name>
    <dbReference type="NCBI Taxonomy" id="645517"/>
    <lineage>
        <taxon>Bacteria</taxon>
        <taxon>Pseudomonadati</taxon>
        <taxon>Pseudomonadota</taxon>
        <taxon>Alphaproteobacteria</taxon>
        <taxon>Sphingomonadales</taxon>
        <taxon>Erythrobacteraceae</taxon>
        <taxon>Paraurantiacibacter</taxon>
    </lineage>
</organism>
<dbReference type="GO" id="GO:0000160">
    <property type="term" value="P:phosphorelay signal transduction system"/>
    <property type="evidence" value="ECO:0007669"/>
    <property type="project" value="InterPro"/>
</dbReference>
<protein>
    <submittedName>
        <fullName evidence="7">Transcriptional regulatory protein FixJ</fullName>
    </submittedName>
</protein>
<dbReference type="SMART" id="SM00421">
    <property type="entry name" value="HTH_LUXR"/>
    <property type="match status" value="1"/>
</dbReference>
<dbReference type="SUPFAM" id="SSF46894">
    <property type="entry name" value="C-terminal effector domain of the bipartite response regulators"/>
    <property type="match status" value="1"/>
</dbReference>
<evidence type="ECO:0000259" key="6">
    <source>
        <dbReference type="PROSITE" id="PS50110"/>
    </source>
</evidence>
<dbReference type="PRINTS" id="PR00038">
    <property type="entry name" value="HTHLUXR"/>
</dbReference>
<dbReference type="GO" id="GO:0003677">
    <property type="term" value="F:DNA binding"/>
    <property type="evidence" value="ECO:0007669"/>
    <property type="project" value="UniProtKB-KW"/>
</dbReference>
<gene>
    <name evidence="7" type="primary">fixJ</name>
    <name evidence="7" type="ORF">A6F65_01072</name>
</gene>
<dbReference type="PANTHER" id="PTHR44688:SF16">
    <property type="entry name" value="DNA-BINDING TRANSCRIPTIONAL ACTIVATOR DEVR_DOSR"/>
    <property type="match status" value="1"/>
</dbReference>
<evidence type="ECO:0000256" key="1">
    <source>
        <dbReference type="ARBA" id="ARBA00023015"/>
    </source>
</evidence>
<dbReference type="GO" id="GO:0006355">
    <property type="term" value="P:regulation of DNA-templated transcription"/>
    <property type="evidence" value="ECO:0007669"/>
    <property type="project" value="InterPro"/>
</dbReference>
<dbReference type="Pfam" id="PF00196">
    <property type="entry name" value="GerE"/>
    <property type="match status" value="1"/>
</dbReference>
<evidence type="ECO:0000256" key="2">
    <source>
        <dbReference type="ARBA" id="ARBA00023125"/>
    </source>
</evidence>
<evidence type="ECO:0000313" key="7">
    <source>
        <dbReference type="EMBL" id="ANU07381.1"/>
    </source>
</evidence>
<dbReference type="Gene3D" id="3.40.50.2300">
    <property type="match status" value="1"/>
</dbReference>
<dbReference type="PROSITE" id="PS50043">
    <property type="entry name" value="HTH_LUXR_2"/>
    <property type="match status" value="1"/>
</dbReference>
<dbReference type="PROSITE" id="PS00622">
    <property type="entry name" value="HTH_LUXR_1"/>
    <property type="match status" value="1"/>
</dbReference>
<dbReference type="Gene3D" id="1.10.10.10">
    <property type="entry name" value="Winged helix-like DNA-binding domain superfamily/Winged helix DNA-binding domain"/>
    <property type="match status" value="1"/>
</dbReference>
<feature type="modified residue" description="4-aspartylphosphate" evidence="4">
    <location>
        <position position="2"/>
    </location>
</feature>
<dbReference type="Proteomes" id="UP000092698">
    <property type="component" value="Chromosome"/>
</dbReference>
<dbReference type="InterPro" id="IPR036388">
    <property type="entry name" value="WH-like_DNA-bd_sf"/>
</dbReference>
<dbReference type="InterPro" id="IPR000792">
    <property type="entry name" value="Tscrpt_reg_LuxR_C"/>
</dbReference>
<reference evidence="7 8" key="1">
    <citation type="submission" date="2016-07" db="EMBL/GenBank/DDBJ databases">
        <title>Complete genome sequence of Altererythrobacter namhicola JCM 16345T, containing esterase-encoding genes.</title>
        <authorList>
            <person name="Cheng H."/>
            <person name="Wu Y.-H."/>
            <person name="Jian S.-L."/>
            <person name="Huo Y.-Y."/>
            <person name="Wang C.-S."/>
            <person name="Xu X.-W."/>
        </authorList>
    </citation>
    <scope>NUCLEOTIDE SEQUENCE [LARGE SCALE GENOMIC DNA]</scope>
    <source>
        <strain evidence="7 8">JCM 16345</strain>
    </source>
</reference>
<dbReference type="KEGG" id="anh:A6F65_01072"/>
<feature type="domain" description="Response regulatory" evidence="6">
    <location>
        <begin position="1"/>
        <end position="82"/>
    </location>
</feature>
<keyword evidence="4" id="KW-0597">Phosphoprotein</keyword>
<dbReference type="CDD" id="cd06170">
    <property type="entry name" value="LuxR_C_like"/>
    <property type="match status" value="1"/>
</dbReference>
<evidence type="ECO:0000256" key="4">
    <source>
        <dbReference type="PROSITE-ProRule" id="PRU00169"/>
    </source>
</evidence>
<keyword evidence="3" id="KW-0804">Transcription</keyword>
<dbReference type="InterPro" id="IPR016032">
    <property type="entry name" value="Sig_transdc_resp-reg_C-effctor"/>
</dbReference>
<keyword evidence="1" id="KW-0805">Transcription regulation</keyword>
<keyword evidence="8" id="KW-1185">Reference proteome</keyword>
<proteinExistence type="predicted"/>
<feature type="domain" description="HTH luxR-type" evidence="5">
    <location>
        <begin position="98"/>
        <end position="163"/>
    </location>
</feature>
<name>A0A1C7D7T6_9SPHN</name>
<accession>A0A1C7D7T6</accession>
<sequence length="209" mass="22556">MDELLEAAPRDGIILVRDRITGGAMARTMDKLSACGTWLPVVAMARDAAPGRVVSAVKAGALDYLTLPLSREGLKASLAMVESEAAEQVAARRSEVEARQRIEKLSGREREVLDLLADGNSNKGIARELGISPRTVEIHRANMMMKLGAGHAAEAVRIYLQANFPASNDVTPTERPSRYIAAPPVTGSHPRPDRAVVRENGVIRQFPQA</sequence>
<evidence type="ECO:0000313" key="8">
    <source>
        <dbReference type="Proteomes" id="UP000092698"/>
    </source>
</evidence>
<dbReference type="EMBL" id="CP016545">
    <property type="protein sequence ID" value="ANU07381.1"/>
    <property type="molecule type" value="Genomic_DNA"/>
</dbReference>
<dbReference type="InterPro" id="IPR011006">
    <property type="entry name" value="CheY-like_superfamily"/>
</dbReference>
<dbReference type="PANTHER" id="PTHR44688">
    <property type="entry name" value="DNA-BINDING TRANSCRIPTIONAL ACTIVATOR DEVR_DOSR"/>
    <property type="match status" value="1"/>
</dbReference>
<keyword evidence="2" id="KW-0238">DNA-binding</keyword>
<dbReference type="STRING" id="645517.A6F65_01072"/>
<evidence type="ECO:0000259" key="5">
    <source>
        <dbReference type="PROSITE" id="PS50043"/>
    </source>
</evidence>
<dbReference type="SUPFAM" id="SSF52172">
    <property type="entry name" value="CheY-like"/>
    <property type="match status" value="1"/>
</dbReference>